<dbReference type="InterPro" id="IPR036388">
    <property type="entry name" value="WH-like_DNA-bd_sf"/>
</dbReference>
<dbReference type="SUPFAM" id="SSF88659">
    <property type="entry name" value="Sigma3 and sigma4 domains of RNA polymerase sigma factors"/>
    <property type="match status" value="1"/>
</dbReference>
<keyword evidence="4" id="KW-0238">DNA-binding</keyword>
<dbReference type="InterPro" id="IPR014284">
    <property type="entry name" value="RNA_pol_sigma-70_dom"/>
</dbReference>
<dbReference type="STRING" id="446469.Sked_04220"/>
<dbReference type="Proteomes" id="UP000000322">
    <property type="component" value="Chromosome"/>
</dbReference>
<feature type="compositionally biased region" description="Basic and acidic residues" evidence="6">
    <location>
        <begin position="44"/>
        <end position="60"/>
    </location>
</feature>
<dbReference type="Pfam" id="PF04542">
    <property type="entry name" value="Sigma70_r2"/>
    <property type="match status" value="1"/>
</dbReference>
<dbReference type="InterPro" id="IPR007627">
    <property type="entry name" value="RNA_pol_sigma70_r2"/>
</dbReference>
<dbReference type="Pfam" id="PF08281">
    <property type="entry name" value="Sigma70_r4_2"/>
    <property type="match status" value="1"/>
</dbReference>
<dbReference type="SUPFAM" id="SSF88946">
    <property type="entry name" value="Sigma2 domain of RNA polymerase sigma factors"/>
    <property type="match status" value="1"/>
</dbReference>
<reference evidence="9 10" key="1">
    <citation type="journal article" date="2009" name="Stand. Genomic Sci.">
        <title>Complete genome sequence of Sanguibacter keddieii type strain (ST-74).</title>
        <authorList>
            <person name="Ivanova N."/>
            <person name="Sikorski J."/>
            <person name="Sims D."/>
            <person name="Brettin T."/>
            <person name="Detter J.C."/>
            <person name="Han C."/>
            <person name="Lapidus A."/>
            <person name="Copeland A."/>
            <person name="Glavina Del Rio T."/>
            <person name="Nolan M."/>
            <person name="Chen F."/>
            <person name="Lucas S."/>
            <person name="Tice H."/>
            <person name="Cheng J.F."/>
            <person name="Bruce D."/>
            <person name="Goodwin L."/>
            <person name="Pitluck S."/>
            <person name="Pati A."/>
            <person name="Mavromatis K."/>
            <person name="Chen A."/>
            <person name="Palaniappan K."/>
            <person name="D'haeseleer P."/>
            <person name="Chain P."/>
            <person name="Bristow J."/>
            <person name="Eisen J.A."/>
            <person name="Markowitz V."/>
            <person name="Hugenholtz P."/>
            <person name="Goker M."/>
            <person name="Pukall R."/>
            <person name="Klenk H.P."/>
            <person name="Kyrpides N.C."/>
        </authorList>
    </citation>
    <scope>NUCLEOTIDE SEQUENCE [LARGE SCALE GENOMIC DNA]</scope>
    <source>
        <strain evidence="10">ATCC 51767 / DSM 10542 / NCFB 3025 / ST-74</strain>
    </source>
</reference>
<dbReference type="InterPro" id="IPR013249">
    <property type="entry name" value="RNA_pol_sigma70_r4_t2"/>
</dbReference>
<evidence type="ECO:0000256" key="2">
    <source>
        <dbReference type="ARBA" id="ARBA00023015"/>
    </source>
</evidence>
<evidence type="ECO:0000256" key="6">
    <source>
        <dbReference type="SAM" id="MobiDB-lite"/>
    </source>
</evidence>
<keyword evidence="10" id="KW-1185">Reference proteome</keyword>
<accession>D1BKB1</accession>
<dbReference type="PANTHER" id="PTHR43133">
    <property type="entry name" value="RNA POLYMERASE ECF-TYPE SIGMA FACTO"/>
    <property type="match status" value="1"/>
</dbReference>
<dbReference type="Gene3D" id="1.10.1740.10">
    <property type="match status" value="1"/>
</dbReference>
<dbReference type="PANTHER" id="PTHR43133:SF8">
    <property type="entry name" value="RNA POLYMERASE SIGMA FACTOR HI_1459-RELATED"/>
    <property type="match status" value="1"/>
</dbReference>
<dbReference type="GO" id="GO:0016987">
    <property type="term" value="F:sigma factor activity"/>
    <property type="evidence" value="ECO:0007669"/>
    <property type="project" value="UniProtKB-KW"/>
</dbReference>
<dbReference type="CDD" id="cd06171">
    <property type="entry name" value="Sigma70_r4"/>
    <property type="match status" value="1"/>
</dbReference>
<name>D1BKB1_SANKS</name>
<evidence type="ECO:0000256" key="5">
    <source>
        <dbReference type="ARBA" id="ARBA00023163"/>
    </source>
</evidence>
<proteinExistence type="inferred from homology"/>
<evidence type="ECO:0000313" key="9">
    <source>
        <dbReference type="EMBL" id="ACZ20388.1"/>
    </source>
</evidence>
<evidence type="ECO:0000259" key="8">
    <source>
        <dbReference type="Pfam" id="PF08281"/>
    </source>
</evidence>
<gene>
    <name evidence="9" type="ordered locus">Sked_04220</name>
</gene>
<dbReference type="eggNOG" id="COG1595">
    <property type="taxonomic scope" value="Bacteria"/>
</dbReference>
<dbReference type="Gene3D" id="1.10.10.10">
    <property type="entry name" value="Winged helix-like DNA-binding domain superfamily/Winged helix DNA-binding domain"/>
    <property type="match status" value="1"/>
</dbReference>
<feature type="region of interest" description="Disordered" evidence="6">
    <location>
        <begin position="1"/>
        <end position="69"/>
    </location>
</feature>
<dbReference type="GO" id="GO:0003677">
    <property type="term" value="F:DNA binding"/>
    <property type="evidence" value="ECO:0007669"/>
    <property type="project" value="UniProtKB-KW"/>
</dbReference>
<dbReference type="KEGG" id="ske:Sked_04220"/>
<feature type="domain" description="RNA polymerase sigma-70 region 2" evidence="7">
    <location>
        <begin position="101"/>
        <end position="168"/>
    </location>
</feature>
<dbReference type="InterPro" id="IPR013325">
    <property type="entry name" value="RNA_pol_sigma_r2"/>
</dbReference>
<organism evidence="9 10">
    <name type="scientific">Sanguibacter keddieii (strain ATCC 51767 / DSM 10542 / NCFB 3025 / ST-74)</name>
    <dbReference type="NCBI Taxonomy" id="446469"/>
    <lineage>
        <taxon>Bacteria</taxon>
        <taxon>Bacillati</taxon>
        <taxon>Actinomycetota</taxon>
        <taxon>Actinomycetes</taxon>
        <taxon>Micrococcales</taxon>
        <taxon>Sanguibacteraceae</taxon>
        <taxon>Sanguibacter</taxon>
    </lineage>
</organism>
<sequence>MSTAPHLVQTVSVPRRPGYGCPEGDGQAPAAPLPSRPRSAAAPAHEETTHIASRPGRDPAETGEADLAPPRLRLVTGRPTAPVTDPGTGPALDPEAEFSALFRAMHTEVRTFALRRTDVELVDDVVGDTFLAVWHGWDKVPSDHSGRRAWVYGVLRNKILQATQNAGRRSRLRAKVSSLRPSDQGPVDEAIEALRAARDLLDLLPPGERDAVALTVLGGLTCAETAEVLECSLSSVTTRVSRARTRLRTILTERATTGGERA</sequence>
<dbReference type="HOGENOM" id="CLU_1061259_0_0_11"/>
<dbReference type="OrthoDB" id="3747638at2"/>
<evidence type="ECO:0000259" key="7">
    <source>
        <dbReference type="Pfam" id="PF04542"/>
    </source>
</evidence>
<dbReference type="InterPro" id="IPR039425">
    <property type="entry name" value="RNA_pol_sigma-70-like"/>
</dbReference>
<evidence type="ECO:0000256" key="4">
    <source>
        <dbReference type="ARBA" id="ARBA00023125"/>
    </source>
</evidence>
<protein>
    <submittedName>
        <fullName evidence="9">RNA polymerase sigma factor, sigma-70 family</fullName>
    </submittedName>
</protein>
<keyword evidence="2" id="KW-0805">Transcription regulation</keyword>
<evidence type="ECO:0000256" key="3">
    <source>
        <dbReference type="ARBA" id="ARBA00023082"/>
    </source>
</evidence>
<dbReference type="RefSeq" id="WP_012865457.1">
    <property type="nucleotide sequence ID" value="NC_013521.1"/>
</dbReference>
<dbReference type="AlphaFoldDB" id="D1BKB1"/>
<dbReference type="NCBIfam" id="TIGR02937">
    <property type="entry name" value="sigma70-ECF"/>
    <property type="match status" value="1"/>
</dbReference>
<dbReference type="GO" id="GO:0006352">
    <property type="term" value="P:DNA-templated transcription initiation"/>
    <property type="evidence" value="ECO:0007669"/>
    <property type="project" value="InterPro"/>
</dbReference>
<evidence type="ECO:0000313" key="10">
    <source>
        <dbReference type="Proteomes" id="UP000000322"/>
    </source>
</evidence>
<comment type="similarity">
    <text evidence="1">Belongs to the sigma-70 factor family. ECF subfamily.</text>
</comment>
<dbReference type="EMBL" id="CP001819">
    <property type="protein sequence ID" value="ACZ20388.1"/>
    <property type="molecule type" value="Genomic_DNA"/>
</dbReference>
<evidence type="ECO:0000256" key="1">
    <source>
        <dbReference type="ARBA" id="ARBA00010641"/>
    </source>
</evidence>
<keyword evidence="5" id="KW-0804">Transcription</keyword>
<feature type="domain" description="RNA polymerase sigma factor 70 region 4 type 2" evidence="8">
    <location>
        <begin position="195"/>
        <end position="247"/>
    </location>
</feature>
<keyword evidence="3" id="KW-0731">Sigma factor</keyword>
<dbReference type="InterPro" id="IPR013324">
    <property type="entry name" value="RNA_pol_sigma_r3/r4-like"/>
</dbReference>